<feature type="region of interest" description="Disordered" evidence="1">
    <location>
        <begin position="1"/>
        <end position="24"/>
    </location>
</feature>
<feature type="non-terminal residue" evidence="2">
    <location>
        <position position="64"/>
    </location>
</feature>
<reference evidence="2 3" key="1">
    <citation type="submission" date="2014-04" db="EMBL/GenBank/DDBJ databases">
        <title>Genome evolution of avian class.</title>
        <authorList>
            <person name="Zhang G."/>
            <person name="Li C."/>
        </authorList>
    </citation>
    <scope>NUCLEOTIDE SEQUENCE [LARGE SCALE GENOMIC DNA]</scope>
    <source>
        <strain evidence="2">BGI_N341</strain>
    </source>
</reference>
<feature type="non-terminal residue" evidence="2">
    <location>
        <position position="1"/>
    </location>
</feature>
<protein>
    <submittedName>
        <fullName evidence="2">Uncharacterized protein</fullName>
    </submittedName>
</protein>
<sequence length="64" mass="6729">LSRMRRAAGGRGSPSGHSESAAPACCSRSSSALQTSSYLHAFWRRTCCNGFLRSFPGTGTPPPV</sequence>
<proteinExistence type="predicted"/>
<dbReference type="EMBL" id="KK381832">
    <property type="protein sequence ID" value="KFV48907.1"/>
    <property type="molecule type" value="Genomic_DNA"/>
</dbReference>
<evidence type="ECO:0000256" key="1">
    <source>
        <dbReference type="SAM" id="MobiDB-lite"/>
    </source>
</evidence>
<evidence type="ECO:0000313" key="2">
    <source>
        <dbReference type="EMBL" id="KFV48907.1"/>
    </source>
</evidence>
<accession>A0A093EUA4</accession>
<dbReference type="AlphaFoldDB" id="A0A093EUA4"/>
<name>A0A093EUA4_TYTAL</name>
<gene>
    <name evidence="2" type="ORF">N341_03768</name>
</gene>
<evidence type="ECO:0000313" key="3">
    <source>
        <dbReference type="Proteomes" id="UP000054190"/>
    </source>
</evidence>
<organism evidence="2 3">
    <name type="scientific">Tyto alba</name>
    <name type="common">Barn owl</name>
    <dbReference type="NCBI Taxonomy" id="56313"/>
    <lineage>
        <taxon>Eukaryota</taxon>
        <taxon>Metazoa</taxon>
        <taxon>Chordata</taxon>
        <taxon>Craniata</taxon>
        <taxon>Vertebrata</taxon>
        <taxon>Euteleostomi</taxon>
        <taxon>Archelosauria</taxon>
        <taxon>Archosauria</taxon>
        <taxon>Dinosauria</taxon>
        <taxon>Saurischia</taxon>
        <taxon>Theropoda</taxon>
        <taxon>Coelurosauria</taxon>
        <taxon>Aves</taxon>
        <taxon>Neognathae</taxon>
        <taxon>Neoaves</taxon>
        <taxon>Telluraves</taxon>
        <taxon>Strigiformes</taxon>
        <taxon>Tytonidae</taxon>
        <taxon>Tyto</taxon>
    </lineage>
</organism>
<feature type="compositionally biased region" description="Low complexity" evidence="1">
    <location>
        <begin position="14"/>
        <end position="24"/>
    </location>
</feature>
<dbReference type="Proteomes" id="UP000054190">
    <property type="component" value="Unassembled WGS sequence"/>
</dbReference>
<keyword evidence="3" id="KW-1185">Reference proteome</keyword>